<dbReference type="SUPFAM" id="SSF50199">
    <property type="entry name" value="Staphylococcal nuclease"/>
    <property type="match status" value="1"/>
</dbReference>
<reference evidence="7" key="1">
    <citation type="submission" date="2020-09" db="EMBL/GenBank/DDBJ databases">
        <title>A novel bacterium of genus Paenibacillus, isolated from South China Sea.</title>
        <authorList>
            <person name="Huang H."/>
            <person name="Mo K."/>
            <person name="Hu Y."/>
        </authorList>
    </citation>
    <scope>NUCLEOTIDE SEQUENCE</scope>
    <source>
        <strain evidence="7">IB182363</strain>
    </source>
</reference>
<dbReference type="PROSITE" id="PS50830">
    <property type="entry name" value="TNASE_3"/>
    <property type="match status" value="1"/>
</dbReference>
<feature type="region of interest" description="Disordered" evidence="4">
    <location>
        <begin position="167"/>
        <end position="200"/>
    </location>
</feature>
<proteinExistence type="predicted"/>
<keyword evidence="2" id="KW-0255">Endonuclease</keyword>
<feature type="signal peptide" evidence="5">
    <location>
        <begin position="1"/>
        <end position="18"/>
    </location>
</feature>
<dbReference type="EMBL" id="JACXJA010000014">
    <property type="protein sequence ID" value="MBD2862608.1"/>
    <property type="molecule type" value="Genomic_DNA"/>
</dbReference>
<dbReference type="Gene3D" id="2.40.50.90">
    <property type="match status" value="1"/>
</dbReference>
<feature type="chain" id="PRO_5038866135" evidence="5">
    <location>
        <begin position="19"/>
        <end position="236"/>
    </location>
</feature>
<evidence type="ECO:0000256" key="1">
    <source>
        <dbReference type="ARBA" id="ARBA00022722"/>
    </source>
</evidence>
<evidence type="ECO:0000313" key="8">
    <source>
        <dbReference type="Proteomes" id="UP000639396"/>
    </source>
</evidence>
<evidence type="ECO:0000259" key="6">
    <source>
        <dbReference type="PROSITE" id="PS50830"/>
    </source>
</evidence>
<accession>A0A927GZU3</accession>
<evidence type="ECO:0000256" key="4">
    <source>
        <dbReference type="SAM" id="MobiDB-lite"/>
    </source>
</evidence>
<dbReference type="InterPro" id="IPR016071">
    <property type="entry name" value="Staphylococal_nuclease_OB-fold"/>
</dbReference>
<dbReference type="PANTHER" id="PTHR12302">
    <property type="entry name" value="EBNA2 BINDING PROTEIN P100"/>
    <property type="match status" value="1"/>
</dbReference>
<dbReference type="GO" id="GO:0004519">
    <property type="term" value="F:endonuclease activity"/>
    <property type="evidence" value="ECO:0007669"/>
    <property type="project" value="UniProtKB-KW"/>
</dbReference>
<dbReference type="PANTHER" id="PTHR12302:SF3">
    <property type="entry name" value="SERINE_THREONINE-PROTEIN KINASE 31"/>
    <property type="match status" value="1"/>
</dbReference>
<keyword evidence="5" id="KW-0732">Signal</keyword>
<feature type="domain" description="TNase-like" evidence="6">
    <location>
        <begin position="43"/>
        <end position="173"/>
    </location>
</feature>
<organism evidence="7 8">
    <name type="scientific">Paenibacillus oceani</name>
    <dbReference type="NCBI Taxonomy" id="2772510"/>
    <lineage>
        <taxon>Bacteria</taxon>
        <taxon>Bacillati</taxon>
        <taxon>Bacillota</taxon>
        <taxon>Bacilli</taxon>
        <taxon>Bacillales</taxon>
        <taxon>Paenibacillaceae</taxon>
        <taxon>Paenibacillus</taxon>
    </lineage>
</organism>
<dbReference type="RefSeq" id="WP_190927675.1">
    <property type="nucleotide sequence ID" value="NZ_JACXJA010000014.1"/>
</dbReference>
<keyword evidence="8" id="KW-1185">Reference proteome</keyword>
<evidence type="ECO:0000256" key="2">
    <source>
        <dbReference type="ARBA" id="ARBA00022759"/>
    </source>
</evidence>
<comment type="caution">
    <text evidence="7">The sequence shown here is derived from an EMBL/GenBank/DDBJ whole genome shotgun (WGS) entry which is preliminary data.</text>
</comment>
<gene>
    <name evidence="7" type="ORF">IDH45_11490</name>
</gene>
<sequence length="236" mass="26198">MKPMVVWLWFTLILAGCAAPSGSGEASDMSGIWSRYPELKGQKYETTEVKRVVDGDTLETKEGDKVRLIGMNTPETVKPNSPVEAYGKEASAFSKKQLTGKTVYLFADAGDTDKYGRKLRYLFIQGESVMYNETLLREGYANTMTIVPNVTFAKTFVEAEREARNTNKGLWGKKGGNGESPNRTASCKEPNIKGNINSKNEKIYHVPGGKSYNQTKEEMLFCTEEEAEEAGFRKAG</sequence>
<keyword evidence="1" id="KW-0540">Nuclease</keyword>
<dbReference type="PROSITE" id="PS51257">
    <property type="entry name" value="PROKAR_LIPOPROTEIN"/>
    <property type="match status" value="1"/>
</dbReference>
<dbReference type="AlphaFoldDB" id="A0A927GZU3"/>
<evidence type="ECO:0000313" key="7">
    <source>
        <dbReference type="EMBL" id="MBD2862608.1"/>
    </source>
</evidence>
<dbReference type="SMART" id="SM00318">
    <property type="entry name" value="SNc"/>
    <property type="match status" value="1"/>
</dbReference>
<dbReference type="Proteomes" id="UP000639396">
    <property type="component" value="Unassembled WGS sequence"/>
</dbReference>
<dbReference type="Pfam" id="PF00565">
    <property type="entry name" value="SNase"/>
    <property type="match status" value="1"/>
</dbReference>
<protein>
    <submittedName>
        <fullName evidence="7">Thermonuclease family protein</fullName>
    </submittedName>
</protein>
<evidence type="ECO:0000256" key="5">
    <source>
        <dbReference type="SAM" id="SignalP"/>
    </source>
</evidence>
<name>A0A927GZU3_9BACL</name>
<dbReference type="GO" id="GO:0016787">
    <property type="term" value="F:hydrolase activity"/>
    <property type="evidence" value="ECO:0007669"/>
    <property type="project" value="UniProtKB-KW"/>
</dbReference>
<dbReference type="InterPro" id="IPR035437">
    <property type="entry name" value="SNase_OB-fold_sf"/>
</dbReference>
<evidence type="ECO:0000256" key="3">
    <source>
        <dbReference type="ARBA" id="ARBA00022801"/>
    </source>
</evidence>
<keyword evidence="3" id="KW-0378">Hydrolase</keyword>